<feature type="domain" description="VOC" evidence="1">
    <location>
        <begin position="1"/>
        <end position="123"/>
    </location>
</feature>
<evidence type="ECO:0000313" key="2">
    <source>
        <dbReference type="EMBL" id="PJM80181.1"/>
    </source>
</evidence>
<dbReference type="InterPro" id="IPR004360">
    <property type="entry name" value="Glyas_Fos-R_dOase_dom"/>
</dbReference>
<dbReference type="AlphaFoldDB" id="A0A2M9HTP7"/>
<dbReference type="OrthoDB" id="5242506at2"/>
<dbReference type="SUPFAM" id="SSF54593">
    <property type="entry name" value="Glyoxalase/Bleomycin resistance protein/Dihydroxybiphenyl dioxygenase"/>
    <property type="match status" value="1"/>
</dbReference>
<evidence type="ECO:0000259" key="1">
    <source>
        <dbReference type="PROSITE" id="PS51819"/>
    </source>
</evidence>
<dbReference type="Pfam" id="PF00903">
    <property type="entry name" value="Glyoxalase"/>
    <property type="match status" value="1"/>
</dbReference>
<keyword evidence="3" id="KW-1185">Reference proteome</keyword>
<name>A0A2M9HTP7_9BIFI</name>
<dbReference type="Proteomes" id="UP000228755">
    <property type="component" value="Unassembled WGS sequence"/>
</dbReference>
<dbReference type="GO" id="GO:0051213">
    <property type="term" value="F:dioxygenase activity"/>
    <property type="evidence" value="ECO:0007669"/>
    <property type="project" value="UniProtKB-KW"/>
</dbReference>
<keyword evidence="2" id="KW-0560">Oxidoreductase</keyword>
<comment type="caution">
    <text evidence="2">The sequence shown here is derived from an EMBL/GenBank/DDBJ whole genome shotgun (WGS) entry which is preliminary data.</text>
</comment>
<keyword evidence="2" id="KW-0223">Dioxygenase</keyword>
<evidence type="ECO:0000313" key="3">
    <source>
        <dbReference type="Proteomes" id="UP000228755"/>
    </source>
</evidence>
<proteinExistence type="predicted"/>
<dbReference type="PROSITE" id="PS51819">
    <property type="entry name" value="VOC"/>
    <property type="match status" value="1"/>
</dbReference>
<dbReference type="PANTHER" id="PTHR35006">
    <property type="entry name" value="GLYOXALASE FAMILY PROTEIN (AFU_ORTHOLOGUE AFUA_5G14830)"/>
    <property type="match status" value="1"/>
</dbReference>
<dbReference type="InterPro" id="IPR029068">
    <property type="entry name" value="Glyas_Bleomycin-R_OHBP_Dase"/>
</dbReference>
<dbReference type="EMBL" id="PGLQ01000001">
    <property type="protein sequence ID" value="PJM80181.1"/>
    <property type="molecule type" value="Genomic_DNA"/>
</dbReference>
<dbReference type="RefSeq" id="WP_100495946.1">
    <property type="nucleotide sequence ID" value="NZ_PGLQ01000001.1"/>
</dbReference>
<organism evidence="2 3">
    <name type="scientific">Bifidobacterium scaligerum</name>
    <dbReference type="NCBI Taxonomy" id="2052656"/>
    <lineage>
        <taxon>Bacteria</taxon>
        <taxon>Bacillati</taxon>
        <taxon>Actinomycetota</taxon>
        <taxon>Actinomycetes</taxon>
        <taxon>Bifidobacteriales</taxon>
        <taxon>Bifidobacteriaceae</taxon>
        <taxon>Bifidobacterium</taxon>
    </lineage>
</organism>
<gene>
    <name evidence="2" type="ORF">CUU80_02070</name>
</gene>
<dbReference type="InterPro" id="IPR037523">
    <property type="entry name" value="VOC_core"/>
</dbReference>
<protein>
    <submittedName>
        <fullName evidence="2">Glyoxalase/bleomycin resistance/extradiol dioxygenase family protein</fullName>
    </submittedName>
</protein>
<dbReference type="Gene3D" id="3.10.180.10">
    <property type="entry name" value="2,3-Dihydroxybiphenyl 1,2-Dioxygenase, domain 1"/>
    <property type="match status" value="1"/>
</dbReference>
<dbReference type="PANTHER" id="PTHR35006:SF2">
    <property type="entry name" value="GLYOXALASE FAMILY PROTEIN (AFU_ORTHOLOGUE AFUA_5G14830)"/>
    <property type="match status" value="1"/>
</dbReference>
<reference evidence="2 3" key="1">
    <citation type="submission" date="2017-11" db="EMBL/GenBank/DDBJ databases">
        <title>Draft genome sequences of strains TRE 1, TRE D, TRE H and TRI 7, isolated from tamarins, belonging to four potential novel Bifidobacterium species.</title>
        <authorList>
            <person name="Mattarelli P."/>
            <person name="Modesto M."/>
            <person name="Bonetti A."/>
            <person name="Puglisi E."/>
            <person name="Morelli L."/>
        </authorList>
    </citation>
    <scope>NUCLEOTIDE SEQUENCE [LARGE SCALE GENOMIC DNA]</scope>
    <source>
        <strain evidence="3">TRED</strain>
    </source>
</reference>
<accession>A0A2M9HTP7</accession>
<sequence length="134" mass="14754">MLDHITLHVQDIERSIAFYEKALAPLGYVAKAHHEPTIGFGVDDGTLHSDFYVSPVDIGQTTSPVTHIAFLAPDHEAVHAFYQAALAAGGRDNGAPGPRPYHPDYYSAFVLDPDGNNIEAVVDWSGWFKDRQEH</sequence>
<dbReference type="CDD" id="cd07262">
    <property type="entry name" value="VOC_like"/>
    <property type="match status" value="1"/>
</dbReference>